<protein>
    <submittedName>
        <fullName evidence="1">Uncharacterized protein</fullName>
    </submittedName>
</protein>
<dbReference type="Proteomes" id="UP001732700">
    <property type="component" value="Chromosome 1C"/>
</dbReference>
<organism evidence="1 2">
    <name type="scientific">Avena sativa</name>
    <name type="common">Oat</name>
    <dbReference type="NCBI Taxonomy" id="4498"/>
    <lineage>
        <taxon>Eukaryota</taxon>
        <taxon>Viridiplantae</taxon>
        <taxon>Streptophyta</taxon>
        <taxon>Embryophyta</taxon>
        <taxon>Tracheophyta</taxon>
        <taxon>Spermatophyta</taxon>
        <taxon>Magnoliopsida</taxon>
        <taxon>Liliopsida</taxon>
        <taxon>Poales</taxon>
        <taxon>Poaceae</taxon>
        <taxon>BOP clade</taxon>
        <taxon>Pooideae</taxon>
        <taxon>Poodae</taxon>
        <taxon>Poeae</taxon>
        <taxon>Poeae Chloroplast Group 1 (Aveneae type)</taxon>
        <taxon>Aveninae</taxon>
        <taxon>Avena</taxon>
    </lineage>
</organism>
<reference evidence="1" key="1">
    <citation type="submission" date="2021-05" db="EMBL/GenBank/DDBJ databases">
        <authorList>
            <person name="Scholz U."/>
            <person name="Mascher M."/>
            <person name="Fiebig A."/>
        </authorList>
    </citation>
    <scope>NUCLEOTIDE SEQUENCE [LARGE SCALE GENOMIC DNA]</scope>
</reference>
<evidence type="ECO:0000313" key="1">
    <source>
        <dbReference type="EnsemblPlants" id="AVESA.00010b.r2.1CG0108930.1.CDS.1"/>
    </source>
</evidence>
<proteinExistence type="predicted"/>
<sequence>MVLWPHLKQITVNNFHTTILLPLIATILLISIWIGPGNKVLVWFHALRPVHLFFLTFLPIITLTYHTIRHPRRVYLVNYACFCPDSSWRASMASYIEHTRLVPFFDESTFHFMKRMLQRSGLGDETSVPPSMHYIPPLDELSEYRDEAELIVFMVIDDLIKKTCIDPNKIDILIVNCSLFDPTPSLADIIMRRYKLRHDIRHMQLSGMGCSASLIAVGLARNLLQSAAPGAHALLVSAEILRQYKGNKRSMQLQNVLFRAGGAAILLSTSKANARFELTHIVRKSTSAQDDAYRCVSREEDEEGNLGINLSKDLLDIAGEALKSNIASLGPDVLPFSEKCKFLLSFTLGKVLNGRINIHVPDFRTAFQHFCIHAGGRAVVDGVQHSLGLSDEQAEPSRMTLHRFGNTLSSSVWYELAYVDAKGGIKKGEQVWMIGFGSGYKCISAVWKCIEPTQYADMAWEDCIDHLGPGGNKIPRRVTRVSII</sequence>
<reference evidence="1" key="2">
    <citation type="submission" date="2025-09" db="UniProtKB">
        <authorList>
            <consortium name="EnsemblPlants"/>
        </authorList>
    </citation>
    <scope>IDENTIFICATION</scope>
</reference>
<evidence type="ECO:0000313" key="2">
    <source>
        <dbReference type="Proteomes" id="UP001732700"/>
    </source>
</evidence>
<dbReference type="EnsemblPlants" id="AVESA.00010b.r2.1CG0108930.1">
    <property type="protein sequence ID" value="AVESA.00010b.r2.1CG0108930.1.CDS.1"/>
    <property type="gene ID" value="AVESA.00010b.r2.1CG0108930"/>
</dbReference>
<accession>A0ACD5TQH0</accession>
<keyword evidence="2" id="KW-1185">Reference proteome</keyword>
<name>A0ACD5TQH0_AVESA</name>